<keyword evidence="2" id="KW-1185">Reference proteome</keyword>
<name>A0A9J6EK22_RHIMP</name>
<comment type="caution">
    <text evidence="1">The sequence shown here is derived from an EMBL/GenBank/DDBJ whole genome shotgun (WGS) entry which is preliminary data.</text>
</comment>
<dbReference type="EMBL" id="JABSTU010000004">
    <property type="protein sequence ID" value="KAH8034384.1"/>
    <property type="molecule type" value="Genomic_DNA"/>
</dbReference>
<gene>
    <name evidence="1" type="ORF">HPB51_023514</name>
</gene>
<organism evidence="1 2">
    <name type="scientific">Rhipicephalus microplus</name>
    <name type="common">Cattle tick</name>
    <name type="synonym">Boophilus microplus</name>
    <dbReference type="NCBI Taxonomy" id="6941"/>
    <lineage>
        <taxon>Eukaryota</taxon>
        <taxon>Metazoa</taxon>
        <taxon>Ecdysozoa</taxon>
        <taxon>Arthropoda</taxon>
        <taxon>Chelicerata</taxon>
        <taxon>Arachnida</taxon>
        <taxon>Acari</taxon>
        <taxon>Parasitiformes</taxon>
        <taxon>Ixodida</taxon>
        <taxon>Ixodoidea</taxon>
        <taxon>Ixodidae</taxon>
        <taxon>Rhipicephalinae</taxon>
        <taxon>Rhipicephalus</taxon>
        <taxon>Boophilus</taxon>
    </lineage>
</organism>
<proteinExistence type="predicted"/>
<sequence>MPDDAVYIDAAARHATPEHKKALLLNALAVKGLNTYMRAAEDEPGADQPTQATTCTNLYDAALARLNEIFDPQADLACLRAHFRALRQGPDQLVVEFIQEVRRTAKLCEFGVAGDILAFDQIVAAPQKNCFEDGQKLHTTGGARRSERGRARLPRVATVIESASRRSVVASDSRWGTSLPSD</sequence>
<reference evidence="1" key="1">
    <citation type="journal article" date="2020" name="Cell">
        <title>Large-Scale Comparative Analyses of Tick Genomes Elucidate Their Genetic Diversity and Vector Capacities.</title>
        <authorList>
            <consortium name="Tick Genome and Microbiome Consortium (TIGMIC)"/>
            <person name="Jia N."/>
            <person name="Wang J."/>
            <person name="Shi W."/>
            <person name="Du L."/>
            <person name="Sun Y."/>
            <person name="Zhan W."/>
            <person name="Jiang J.F."/>
            <person name="Wang Q."/>
            <person name="Zhang B."/>
            <person name="Ji P."/>
            <person name="Bell-Sakyi L."/>
            <person name="Cui X.M."/>
            <person name="Yuan T.T."/>
            <person name="Jiang B.G."/>
            <person name="Yang W.F."/>
            <person name="Lam T.T."/>
            <person name="Chang Q.C."/>
            <person name="Ding S.J."/>
            <person name="Wang X.J."/>
            <person name="Zhu J.G."/>
            <person name="Ruan X.D."/>
            <person name="Zhao L."/>
            <person name="Wei J.T."/>
            <person name="Ye R.Z."/>
            <person name="Que T.C."/>
            <person name="Du C.H."/>
            <person name="Zhou Y.H."/>
            <person name="Cheng J.X."/>
            <person name="Dai P.F."/>
            <person name="Guo W.B."/>
            <person name="Han X.H."/>
            <person name="Huang E.J."/>
            <person name="Li L.F."/>
            <person name="Wei W."/>
            <person name="Gao Y.C."/>
            <person name="Liu J.Z."/>
            <person name="Shao H.Z."/>
            <person name="Wang X."/>
            <person name="Wang C.C."/>
            <person name="Yang T.C."/>
            <person name="Huo Q.B."/>
            <person name="Li W."/>
            <person name="Chen H.Y."/>
            <person name="Chen S.E."/>
            <person name="Zhou L.G."/>
            <person name="Ni X.B."/>
            <person name="Tian J.H."/>
            <person name="Sheng Y."/>
            <person name="Liu T."/>
            <person name="Pan Y.S."/>
            <person name="Xia L.Y."/>
            <person name="Li J."/>
            <person name="Zhao F."/>
            <person name="Cao W.C."/>
        </authorList>
    </citation>
    <scope>NUCLEOTIDE SEQUENCE</scope>
    <source>
        <strain evidence="1">Rmic-2018</strain>
    </source>
</reference>
<dbReference type="AlphaFoldDB" id="A0A9J6EK22"/>
<evidence type="ECO:0000313" key="2">
    <source>
        <dbReference type="Proteomes" id="UP000821866"/>
    </source>
</evidence>
<accession>A0A9J6EK22</accession>
<evidence type="ECO:0000313" key="1">
    <source>
        <dbReference type="EMBL" id="KAH8034384.1"/>
    </source>
</evidence>
<protein>
    <submittedName>
        <fullName evidence="1">Uncharacterized protein</fullName>
    </submittedName>
</protein>
<dbReference type="Proteomes" id="UP000821866">
    <property type="component" value="Chromosome 2"/>
</dbReference>
<reference evidence="1" key="2">
    <citation type="submission" date="2021-09" db="EMBL/GenBank/DDBJ databases">
        <authorList>
            <person name="Jia N."/>
            <person name="Wang J."/>
            <person name="Shi W."/>
            <person name="Du L."/>
            <person name="Sun Y."/>
            <person name="Zhan W."/>
            <person name="Jiang J."/>
            <person name="Wang Q."/>
            <person name="Zhang B."/>
            <person name="Ji P."/>
            <person name="Sakyi L.B."/>
            <person name="Cui X."/>
            <person name="Yuan T."/>
            <person name="Jiang B."/>
            <person name="Yang W."/>
            <person name="Lam T.T.-Y."/>
            <person name="Chang Q."/>
            <person name="Ding S."/>
            <person name="Wang X."/>
            <person name="Zhu J."/>
            <person name="Ruan X."/>
            <person name="Zhao L."/>
            <person name="Wei J."/>
            <person name="Que T."/>
            <person name="Du C."/>
            <person name="Cheng J."/>
            <person name="Dai P."/>
            <person name="Han X."/>
            <person name="Huang E."/>
            <person name="Gao Y."/>
            <person name="Liu J."/>
            <person name="Shao H."/>
            <person name="Ye R."/>
            <person name="Li L."/>
            <person name="Wei W."/>
            <person name="Wang X."/>
            <person name="Wang C."/>
            <person name="Huo Q."/>
            <person name="Li W."/>
            <person name="Guo W."/>
            <person name="Chen H."/>
            <person name="Chen S."/>
            <person name="Zhou L."/>
            <person name="Zhou L."/>
            <person name="Ni X."/>
            <person name="Tian J."/>
            <person name="Zhou Y."/>
            <person name="Sheng Y."/>
            <person name="Liu T."/>
            <person name="Pan Y."/>
            <person name="Xia L."/>
            <person name="Li J."/>
            <person name="Zhao F."/>
            <person name="Cao W."/>
        </authorList>
    </citation>
    <scope>NUCLEOTIDE SEQUENCE</scope>
    <source>
        <strain evidence="1">Rmic-2018</strain>
        <tissue evidence="1">Larvae</tissue>
    </source>
</reference>